<accession>A0ACC2P2G2</accession>
<sequence>MDTKRVVELNIFGTTTLFHVVPDDLRFPGSGISGARYLQEALATLDFDERVPTTYVFTVPLSLECTHPLLPVEPLDPSLLGIQGSPTESVSDVSDQESLDDIEDYGYPGSGAESDCSSIPDWNYGEVSQFHILEQTSDLEIDDELLGLDPELGNHEQMNDANRGRPSVFDYLRLDYLNET</sequence>
<reference evidence="1" key="1">
    <citation type="submission" date="2023-04" db="EMBL/GenBank/DDBJ databases">
        <title>A chromosome-level genome assembly of the parasitoid wasp Eretmocerus hayati.</title>
        <authorList>
            <person name="Zhong Y."/>
            <person name="Liu S."/>
            <person name="Liu Y."/>
        </authorList>
    </citation>
    <scope>NUCLEOTIDE SEQUENCE</scope>
    <source>
        <strain evidence="1">ZJU_SS_LIU_2023</strain>
    </source>
</reference>
<comment type="caution">
    <text evidence="1">The sequence shown here is derived from an EMBL/GenBank/DDBJ whole genome shotgun (WGS) entry which is preliminary data.</text>
</comment>
<dbReference type="Proteomes" id="UP001239111">
    <property type="component" value="Chromosome 2"/>
</dbReference>
<gene>
    <name evidence="1" type="ORF">QAD02_013541</name>
</gene>
<dbReference type="EMBL" id="CM056742">
    <property type="protein sequence ID" value="KAJ8677754.1"/>
    <property type="molecule type" value="Genomic_DNA"/>
</dbReference>
<protein>
    <submittedName>
        <fullName evidence="1">Uncharacterized protein</fullName>
    </submittedName>
</protein>
<keyword evidence="2" id="KW-1185">Reference proteome</keyword>
<proteinExistence type="predicted"/>
<name>A0ACC2P2G2_9HYME</name>
<evidence type="ECO:0000313" key="1">
    <source>
        <dbReference type="EMBL" id="KAJ8677754.1"/>
    </source>
</evidence>
<organism evidence="1 2">
    <name type="scientific">Eretmocerus hayati</name>
    <dbReference type="NCBI Taxonomy" id="131215"/>
    <lineage>
        <taxon>Eukaryota</taxon>
        <taxon>Metazoa</taxon>
        <taxon>Ecdysozoa</taxon>
        <taxon>Arthropoda</taxon>
        <taxon>Hexapoda</taxon>
        <taxon>Insecta</taxon>
        <taxon>Pterygota</taxon>
        <taxon>Neoptera</taxon>
        <taxon>Endopterygota</taxon>
        <taxon>Hymenoptera</taxon>
        <taxon>Apocrita</taxon>
        <taxon>Proctotrupomorpha</taxon>
        <taxon>Chalcidoidea</taxon>
        <taxon>Aphelinidae</taxon>
        <taxon>Aphelininae</taxon>
        <taxon>Eretmocerus</taxon>
    </lineage>
</organism>
<evidence type="ECO:0000313" key="2">
    <source>
        <dbReference type="Proteomes" id="UP001239111"/>
    </source>
</evidence>